<dbReference type="InterPro" id="IPR010985">
    <property type="entry name" value="Ribbon_hlx_hlx"/>
</dbReference>
<reference evidence="2 3" key="1">
    <citation type="submission" date="2023-02" db="EMBL/GenBank/DDBJ databases">
        <title>Entomopathogenic bacteria.</title>
        <authorList>
            <person name="Machado R.A."/>
        </authorList>
    </citation>
    <scope>NUCLEOTIDE SEQUENCE [LARGE SCALE GENOMIC DNA]</scope>
    <source>
        <strain evidence="2 3">XENO-7</strain>
    </source>
</reference>
<feature type="domain" description="Arc-like DNA binding" evidence="1">
    <location>
        <begin position="9"/>
        <end position="39"/>
    </location>
</feature>
<name>A0ABT5M897_9GAMM</name>
<protein>
    <submittedName>
        <fullName evidence="2">Arc family DNA-binding protein</fullName>
    </submittedName>
</protein>
<keyword evidence="2" id="KW-0238">DNA-binding</keyword>
<accession>A0ABT5M897</accession>
<dbReference type="Gene3D" id="1.10.1220.10">
    <property type="entry name" value="Met repressor-like"/>
    <property type="match status" value="1"/>
</dbReference>
<dbReference type="InterPro" id="IPR013321">
    <property type="entry name" value="Arc_rbn_hlx_hlx"/>
</dbReference>
<keyword evidence="3" id="KW-1185">Reference proteome</keyword>
<dbReference type="Proteomes" id="UP001214757">
    <property type="component" value="Unassembled WGS sequence"/>
</dbReference>
<organism evidence="2 3">
    <name type="scientific">Xenorhabdus aichiensis</name>
    <dbReference type="NCBI Taxonomy" id="3025874"/>
    <lineage>
        <taxon>Bacteria</taxon>
        <taxon>Pseudomonadati</taxon>
        <taxon>Pseudomonadota</taxon>
        <taxon>Gammaproteobacteria</taxon>
        <taxon>Enterobacterales</taxon>
        <taxon>Morganellaceae</taxon>
        <taxon>Xenorhabdus</taxon>
    </lineage>
</organism>
<dbReference type="InterPro" id="IPR005569">
    <property type="entry name" value="Arc_DNA-bd_dom"/>
</dbReference>
<evidence type="ECO:0000313" key="3">
    <source>
        <dbReference type="Proteomes" id="UP001214757"/>
    </source>
</evidence>
<dbReference type="EMBL" id="JAQRFO010000078">
    <property type="protein sequence ID" value="MDC9623915.1"/>
    <property type="molecule type" value="Genomic_DNA"/>
</dbReference>
<proteinExistence type="predicted"/>
<dbReference type="GO" id="GO:0003677">
    <property type="term" value="F:DNA binding"/>
    <property type="evidence" value="ECO:0007669"/>
    <property type="project" value="UniProtKB-KW"/>
</dbReference>
<comment type="caution">
    <text evidence="2">The sequence shown here is derived from an EMBL/GenBank/DDBJ whole genome shotgun (WGS) entry which is preliminary data.</text>
</comment>
<sequence>MSDSLKVILKRVAKEEGRSLNSEVVKRLERSLKEDGVLNAQ</sequence>
<dbReference type="Pfam" id="PF03869">
    <property type="entry name" value="Arc"/>
    <property type="match status" value="1"/>
</dbReference>
<dbReference type="SUPFAM" id="SSF47598">
    <property type="entry name" value="Ribbon-helix-helix"/>
    <property type="match status" value="1"/>
</dbReference>
<evidence type="ECO:0000313" key="2">
    <source>
        <dbReference type="EMBL" id="MDC9623915.1"/>
    </source>
</evidence>
<evidence type="ECO:0000259" key="1">
    <source>
        <dbReference type="Pfam" id="PF03869"/>
    </source>
</evidence>
<gene>
    <name evidence="2" type="ORF">PSI22_20315</name>
</gene>